<dbReference type="RefSeq" id="WP_386026912.1">
    <property type="nucleotide sequence ID" value="NZ_JBHUHX010000029.1"/>
</dbReference>
<accession>A0ABW4YA90</accession>
<dbReference type="InterPro" id="IPR043502">
    <property type="entry name" value="DNA/RNA_pol_sf"/>
</dbReference>
<dbReference type="SUPFAM" id="SSF56672">
    <property type="entry name" value="DNA/RNA polymerases"/>
    <property type="match status" value="1"/>
</dbReference>
<organism evidence="3 4">
    <name type="scientific">Thiorhodococcus fuscus</name>
    <dbReference type="NCBI Taxonomy" id="527200"/>
    <lineage>
        <taxon>Bacteria</taxon>
        <taxon>Pseudomonadati</taxon>
        <taxon>Pseudomonadota</taxon>
        <taxon>Gammaproteobacteria</taxon>
        <taxon>Chromatiales</taxon>
        <taxon>Chromatiaceae</taxon>
        <taxon>Thiorhodococcus</taxon>
    </lineage>
</organism>
<keyword evidence="3" id="KW-0695">RNA-directed DNA polymerase</keyword>
<reference evidence="4" key="1">
    <citation type="journal article" date="2019" name="Int. J. Syst. Evol. Microbiol.">
        <title>The Global Catalogue of Microorganisms (GCM) 10K type strain sequencing project: providing services to taxonomists for standard genome sequencing and annotation.</title>
        <authorList>
            <consortium name="The Broad Institute Genomics Platform"/>
            <consortium name="The Broad Institute Genome Sequencing Center for Infectious Disease"/>
            <person name="Wu L."/>
            <person name="Ma J."/>
        </authorList>
    </citation>
    <scope>NUCLEOTIDE SEQUENCE [LARGE SCALE GENOMIC DNA]</scope>
    <source>
        <strain evidence="4">KACC 12597</strain>
    </source>
</reference>
<dbReference type="PANTHER" id="PTHR34047:SF8">
    <property type="entry name" value="PROTEIN YKFC"/>
    <property type="match status" value="1"/>
</dbReference>
<comment type="caution">
    <text evidence="3">The sequence shown here is derived from an EMBL/GenBank/DDBJ whole genome shotgun (WGS) entry which is preliminary data.</text>
</comment>
<dbReference type="Pfam" id="PF00078">
    <property type="entry name" value="RVT_1"/>
    <property type="match status" value="1"/>
</dbReference>
<feature type="domain" description="Reverse transcriptase" evidence="2">
    <location>
        <begin position="58"/>
        <end position="306"/>
    </location>
</feature>
<sequence>MPPHPLSSTSTEMLSFPIDAKAVLSHMRQDMRDDWFPDAIEYKDLFANINDILGIIEKILLEGNGRYEGIQRTLCDIPKKGLGIRYSLETDFFDRFIYQSICTYLIPYFDPLLSPRVLSHRYNRKRKKEKYLVKPRIEQWRTFEGITYTAITGNQTLLATDLINCFENITVDIIRKNFESLIPYISASGLEKLRIRNAINTLCELLCSWGYSDKHGLPQNRDPSSFIANIVLNTIDHRMVELGYDYYRYVDDIRIICPDKVNARRALNDLIGELRTVGMNINSSKTRILTSKNSQDELSEFFPSTDDRSIAIDNMWRSRSRRVISRSAKYLAEILKECVARQETQSRQFRFAVNRLVKLVDSNIFDVQSTLASELLTLMIDSLEEHPASTDYYCRLINSLSPSDEYLSEISRFLCNDETAIHPWQNYHLWLTLARHNYKNEELISSSEHRLKTKPQSTEASAIFICLACVDECKRLIPVVPLFDASWPYQNQRFFLLSTLNLERQSLAPIIDKLGIKLRHTGNRATPHLNAERRPIADRETPSLLDLYDEISAYD</sequence>
<dbReference type="GO" id="GO:0003964">
    <property type="term" value="F:RNA-directed DNA polymerase activity"/>
    <property type="evidence" value="ECO:0007669"/>
    <property type="project" value="UniProtKB-KW"/>
</dbReference>
<dbReference type="PANTHER" id="PTHR34047">
    <property type="entry name" value="NUCLEAR INTRON MATURASE 1, MITOCHONDRIAL-RELATED"/>
    <property type="match status" value="1"/>
</dbReference>
<dbReference type="EMBL" id="JBHUHX010000029">
    <property type="protein sequence ID" value="MFD2112547.1"/>
    <property type="molecule type" value="Genomic_DNA"/>
</dbReference>
<evidence type="ECO:0000259" key="2">
    <source>
        <dbReference type="PROSITE" id="PS50878"/>
    </source>
</evidence>
<evidence type="ECO:0000256" key="1">
    <source>
        <dbReference type="ARBA" id="ARBA00034120"/>
    </source>
</evidence>
<dbReference type="InterPro" id="IPR000477">
    <property type="entry name" value="RT_dom"/>
</dbReference>
<proteinExistence type="inferred from homology"/>
<dbReference type="Proteomes" id="UP001597337">
    <property type="component" value="Unassembled WGS sequence"/>
</dbReference>
<keyword evidence="3" id="KW-0548">Nucleotidyltransferase</keyword>
<comment type="similarity">
    <text evidence="1">Belongs to the bacterial reverse transcriptase family.</text>
</comment>
<name>A0ABW4YA90_9GAMM</name>
<evidence type="ECO:0000313" key="4">
    <source>
        <dbReference type="Proteomes" id="UP001597337"/>
    </source>
</evidence>
<dbReference type="CDD" id="cd01646">
    <property type="entry name" value="RT_Bac_retron_I"/>
    <property type="match status" value="1"/>
</dbReference>
<protein>
    <submittedName>
        <fullName evidence="3">RNA-directed DNA polymerase</fullName>
    </submittedName>
</protein>
<evidence type="ECO:0000313" key="3">
    <source>
        <dbReference type="EMBL" id="MFD2112547.1"/>
    </source>
</evidence>
<keyword evidence="4" id="KW-1185">Reference proteome</keyword>
<dbReference type="PROSITE" id="PS50878">
    <property type="entry name" value="RT_POL"/>
    <property type="match status" value="1"/>
</dbReference>
<keyword evidence="3" id="KW-0808">Transferase</keyword>
<dbReference type="InterPro" id="IPR051083">
    <property type="entry name" value="GrpII_Intron_Splice-Mob/Def"/>
</dbReference>
<gene>
    <name evidence="3" type="ORF">ACFSJC_11915</name>
</gene>